<gene>
    <name evidence="2" type="ORF">GCM10007047_30060</name>
</gene>
<reference evidence="2" key="1">
    <citation type="journal article" date="2014" name="Int. J. Syst. Evol. Microbiol.">
        <title>Complete genome sequence of Corynebacterium casei LMG S-19264T (=DSM 44701T), isolated from a smear-ripened cheese.</title>
        <authorList>
            <consortium name="US DOE Joint Genome Institute (JGI-PGF)"/>
            <person name="Walter F."/>
            <person name="Albersmeier A."/>
            <person name="Kalinowski J."/>
            <person name="Ruckert C."/>
        </authorList>
    </citation>
    <scope>NUCLEOTIDE SEQUENCE</scope>
    <source>
        <strain evidence="2">KCTC 12870</strain>
    </source>
</reference>
<dbReference type="Proteomes" id="UP000642829">
    <property type="component" value="Unassembled WGS sequence"/>
</dbReference>
<dbReference type="PROSITE" id="PS51257">
    <property type="entry name" value="PROKAR_LIPOPROTEIN"/>
    <property type="match status" value="1"/>
</dbReference>
<dbReference type="AlphaFoldDB" id="A0A8J3DJK3"/>
<sequence>MKNLLANLHAHLFGLILLTVACTAEAQVEIPLVLHYDGSDDLRIGIEVSFQAGSGTTEPKLFLFDTGSSSLITNTGVDLGTSSNTGNSSIASYGIATSSNHPFNEYSGAVVFHDRAGQPVPVSNVNFGSSYNTATYPNGGTVANGDFHGIIGAGLAPDHFSGDPSDFYLYSIFGQIPAGSGLKSGFTVDVASGTKSLYLGVSDAQIANFTATAPLNPTYNIPTEYNTFPNTGYQAYNQKQINTTISFDGQNLSSEAIPTTIDSGAPDAAIVEGPGHSIEPHITVPNVPSEYLTTFEDNSVLVDGTNFAVGAFGGGSLYEYLAKVLKDPALVKVDDQPDGTDGHLNTGIEPFLSYQITFLFDDGTGKGIVGFTAVPEPATYALGLGWATVAVLICQRRRQKFRNA</sequence>
<accession>A0A8J3DJK3</accession>
<proteinExistence type="predicted"/>
<evidence type="ECO:0000256" key="1">
    <source>
        <dbReference type="SAM" id="SignalP"/>
    </source>
</evidence>
<dbReference type="EMBL" id="BMXG01000024">
    <property type="protein sequence ID" value="GHC10727.1"/>
    <property type="molecule type" value="Genomic_DNA"/>
</dbReference>
<evidence type="ECO:0000313" key="3">
    <source>
        <dbReference type="Proteomes" id="UP000642829"/>
    </source>
</evidence>
<evidence type="ECO:0000313" key="2">
    <source>
        <dbReference type="EMBL" id="GHC10727.1"/>
    </source>
</evidence>
<organism evidence="2 3">
    <name type="scientific">Cerasicoccus arenae</name>
    <dbReference type="NCBI Taxonomy" id="424488"/>
    <lineage>
        <taxon>Bacteria</taxon>
        <taxon>Pseudomonadati</taxon>
        <taxon>Verrucomicrobiota</taxon>
        <taxon>Opitutia</taxon>
        <taxon>Puniceicoccales</taxon>
        <taxon>Cerasicoccaceae</taxon>
        <taxon>Cerasicoccus</taxon>
    </lineage>
</organism>
<keyword evidence="1" id="KW-0732">Signal</keyword>
<name>A0A8J3DJK3_9BACT</name>
<reference evidence="2" key="2">
    <citation type="submission" date="2020-09" db="EMBL/GenBank/DDBJ databases">
        <authorList>
            <person name="Sun Q."/>
            <person name="Kim S."/>
        </authorList>
    </citation>
    <scope>NUCLEOTIDE SEQUENCE</scope>
    <source>
        <strain evidence="2">KCTC 12870</strain>
    </source>
</reference>
<dbReference type="RefSeq" id="WP_189516704.1">
    <property type="nucleotide sequence ID" value="NZ_BMXG01000024.1"/>
</dbReference>
<evidence type="ECO:0008006" key="4">
    <source>
        <dbReference type="Google" id="ProtNLM"/>
    </source>
</evidence>
<protein>
    <recommendedName>
        <fullName evidence="4">PEP-CTERM sorting domain-containing protein</fullName>
    </recommendedName>
</protein>
<keyword evidence="3" id="KW-1185">Reference proteome</keyword>
<feature type="signal peptide" evidence="1">
    <location>
        <begin position="1"/>
        <end position="26"/>
    </location>
</feature>
<comment type="caution">
    <text evidence="2">The sequence shown here is derived from an EMBL/GenBank/DDBJ whole genome shotgun (WGS) entry which is preliminary data.</text>
</comment>
<feature type="chain" id="PRO_5035240519" description="PEP-CTERM sorting domain-containing protein" evidence="1">
    <location>
        <begin position="27"/>
        <end position="404"/>
    </location>
</feature>